<protein>
    <recommendedName>
        <fullName evidence="3">Ankyrin repeat protein</fullName>
    </recommendedName>
</protein>
<sequence>MTTIRTIQEAFINLQYRGFTIASCLAQHKKIDALNTVLTLGAKVEDAIYGAALAGDVELVNHYLGEQPIPSYISSAVRGYARAGHFDAIYGLPDYKVYLKERVYGASQGGLTREVENWVTKQYSLLSSAVGGFVDANDPSTLMDLIKGTCHYNSAIYHAARSGSTVLVEKLLAACGVKENPESFSTRGALEQEAQLSARSYLNQAANGFAAGCHYKEAALMLERGADCSLCLSEITKYSSLEPFFVLYSSVQNEEIAANLLEQMQGLLSVNDIKIPSERLKEIQGVKELMSSEGINYLAAKNKIEGGSEPLLGEKNITLPFLLKVLSQELGFKLDFDVQHDLGQPITHAP</sequence>
<keyword evidence="2" id="KW-1185">Reference proteome</keyword>
<dbReference type="Proteomes" id="UP001615550">
    <property type="component" value="Unassembled WGS sequence"/>
</dbReference>
<proteinExistence type="predicted"/>
<reference evidence="1 2" key="1">
    <citation type="submission" date="2024-08" db="EMBL/GenBank/DDBJ databases">
        <title>Draft Genome Sequence of Legionella lytica strain DSB2004, Isolated From a Fire Sprinkler System.</title>
        <authorList>
            <person name="Everhart A.D."/>
            <person name="Kidane D.T."/>
            <person name="Farone A.L."/>
            <person name="Farone M.B."/>
        </authorList>
    </citation>
    <scope>NUCLEOTIDE SEQUENCE [LARGE SCALE GENOMIC DNA]</scope>
    <source>
        <strain evidence="1 2">DSB2004</strain>
    </source>
</reference>
<evidence type="ECO:0008006" key="3">
    <source>
        <dbReference type="Google" id="ProtNLM"/>
    </source>
</evidence>
<organism evidence="1 2">
    <name type="scientific">Legionella lytica</name>
    <dbReference type="NCBI Taxonomy" id="96232"/>
    <lineage>
        <taxon>Bacteria</taxon>
        <taxon>Pseudomonadati</taxon>
        <taxon>Pseudomonadota</taxon>
        <taxon>Gammaproteobacteria</taxon>
        <taxon>Legionellales</taxon>
        <taxon>Legionellaceae</taxon>
        <taxon>Legionella</taxon>
    </lineage>
</organism>
<evidence type="ECO:0000313" key="1">
    <source>
        <dbReference type="EMBL" id="MFJ1269919.1"/>
    </source>
</evidence>
<comment type="caution">
    <text evidence="1">The sequence shown here is derived from an EMBL/GenBank/DDBJ whole genome shotgun (WGS) entry which is preliminary data.</text>
</comment>
<gene>
    <name evidence="1" type="ORF">ACD661_15275</name>
</gene>
<name>A0ABW8DB40_9GAMM</name>
<dbReference type="RefSeq" id="WP_400188734.1">
    <property type="nucleotide sequence ID" value="NZ_JBGORX010000010.1"/>
</dbReference>
<dbReference type="EMBL" id="JBGORX010000010">
    <property type="protein sequence ID" value="MFJ1269919.1"/>
    <property type="molecule type" value="Genomic_DNA"/>
</dbReference>
<accession>A0ABW8DB40</accession>
<evidence type="ECO:0000313" key="2">
    <source>
        <dbReference type="Proteomes" id="UP001615550"/>
    </source>
</evidence>